<organism evidence="2 3">
    <name type="scientific">Corynebacterium alimapuense</name>
    <dbReference type="NCBI Taxonomy" id="1576874"/>
    <lineage>
        <taxon>Bacteria</taxon>
        <taxon>Bacillati</taxon>
        <taxon>Actinomycetota</taxon>
        <taxon>Actinomycetes</taxon>
        <taxon>Mycobacteriales</taxon>
        <taxon>Corynebacteriaceae</taxon>
        <taxon>Corynebacterium</taxon>
    </lineage>
</organism>
<dbReference type="InterPro" id="IPR036249">
    <property type="entry name" value="Thioredoxin-like_sf"/>
</dbReference>
<dbReference type="NCBIfam" id="TIGR00412">
    <property type="entry name" value="redox_disulf_2"/>
    <property type="match status" value="1"/>
</dbReference>
<evidence type="ECO:0000313" key="3">
    <source>
        <dbReference type="Proteomes" id="UP000266975"/>
    </source>
</evidence>
<comment type="caution">
    <text evidence="2">The sequence shown here is derived from an EMBL/GenBank/DDBJ whole genome shotgun (WGS) entry which is preliminary data.</text>
</comment>
<dbReference type="InterPro" id="IPR005243">
    <property type="entry name" value="THIRX-like_proc"/>
</dbReference>
<evidence type="ECO:0000313" key="2">
    <source>
        <dbReference type="EMBL" id="RNE49791.1"/>
    </source>
</evidence>
<feature type="domain" description="Thioredoxin-like fold" evidence="1">
    <location>
        <begin position="24"/>
        <end position="98"/>
    </location>
</feature>
<dbReference type="Gene3D" id="3.40.30.10">
    <property type="entry name" value="Glutaredoxin"/>
    <property type="match status" value="1"/>
</dbReference>
<keyword evidence="3" id="KW-1185">Reference proteome</keyword>
<evidence type="ECO:0000259" key="1">
    <source>
        <dbReference type="Pfam" id="PF13192"/>
    </source>
</evidence>
<sequence>MGLFGKKKETFKIGMSAPAASDARVKILGPGCRKCVALEASVQQALLELGSEEVIDHVTDYAQIAAYSVMSTPALVIDEAVVSYGKVLDATEAKQLLQQKL</sequence>
<accession>A0A3M8K991</accession>
<dbReference type="OrthoDB" id="9800630at2"/>
<gene>
    <name evidence="2" type="ORF">C5L39_04740</name>
</gene>
<dbReference type="AlphaFoldDB" id="A0A3M8K991"/>
<dbReference type="PANTHER" id="PTHR36450">
    <property type="entry name" value="THIOREDOXIN"/>
    <property type="match status" value="1"/>
</dbReference>
<proteinExistence type="predicted"/>
<dbReference type="SUPFAM" id="SSF52833">
    <property type="entry name" value="Thioredoxin-like"/>
    <property type="match status" value="1"/>
</dbReference>
<dbReference type="PANTHER" id="PTHR36450:SF1">
    <property type="entry name" value="THIOREDOXIN"/>
    <property type="match status" value="1"/>
</dbReference>
<name>A0A3M8K991_9CORY</name>
<protein>
    <submittedName>
        <fullName evidence="2">Thioredoxin family protein</fullName>
    </submittedName>
</protein>
<dbReference type="EMBL" id="PTJO01000003">
    <property type="protein sequence ID" value="RNE49791.1"/>
    <property type="molecule type" value="Genomic_DNA"/>
</dbReference>
<reference evidence="2 3" key="1">
    <citation type="submission" date="2018-02" db="EMBL/GenBank/DDBJ databases">
        <title>Corynebacterium alimpuense sp. nov., a marine obligate actinomycete isolated from sediments of Valparaiso bay, Chile.</title>
        <authorList>
            <person name="Claverias F."/>
            <person name="Gonzales-Siles L."/>
            <person name="Salva-Serra F."/>
            <person name="Inganaes E."/>
            <person name="Molin K."/>
            <person name="Cumsille A."/>
            <person name="Undabarrena A."/>
            <person name="Couve E."/>
            <person name="Moore E.R.B."/>
            <person name="Gomila M."/>
            <person name="Camara B."/>
        </authorList>
    </citation>
    <scope>NUCLEOTIDE SEQUENCE [LARGE SCALE GENOMIC DNA]</scope>
    <source>
        <strain evidence="2 3">CCUG 69366</strain>
    </source>
</reference>
<dbReference type="Proteomes" id="UP000266975">
    <property type="component" value="Unassembled WGS sequence"/>
</dbReference>
<dbReference type="InterPro" id="IPR012336">
    <property type="entry name" value="Thioredoxin-like_fold"/>
</dbReference>
<dbReference type="Pfam" id="PF13192">
    <property type="entry name" value="Thioredoxin_3"/>
    <property type="match status" value="1"/>
</dbReference>